<comment type="caution">
    <text evidence="1">The sequence shown here is derived from an EMBL/GenBank/DDBJ whole genome shotgun (WGS) entry which is preliminary data.</text>
</comment>
<dbReference type="Proteomes" id="UP000820669">
    <property type="component" value="Unassembled WGS sequence"/>
</dbReference>
<dbReference type="EMBL" id="JAAXLA010000007">
    <property type="protein sequence ID" value="NMH96803.1"/>
    <property type="molecule type" value="Genomic_DNA"/>
</dbReference>
<keyword evidence="2" id="KW-1185">Reference proteome</keyword>
<gene>
    <name evidence="1" type="ORF">HF526_05660</name>
</gene>
<proteinExistence type="predicted"/>
<name>A0ABX1S5E3_9PSEU</name>
<dbReference type="SUPFAM" id="SSF54197">
    <property type="entry name" value="HIT-like"/>
    <property type="match status" value="1"/>
</dbReference>
<dbReference type="RefSeq" id="WP_169380196.1">
    <property type="nucleotide sequence ID" value="NZ_JAAXLA010000007.1"/>
</dbReference>
<reference evidence="1 2" key="1">
    <citation type="submission" date="2020-04" db="EMBL/GenBank/DDBJ databases">
        <authorList>
            <person name="Klaysubun C."/>
            <person name="Duangmal K."/>
            <person name="Lipun K."/>
        </authorList>
    </citation>
    <scope>NUCLEOTIDE SEQUENCE [LARGE SCALE GENOMIC DNA]</scope>
    <source>
        <strain evidence="1 2">K10HN5</strain>
    </source>
</reference>
<evidence type="ECO:0000313" key="2">
    <source>
        <dbReference type="Proteomes" id="UP000820669"/>
    </source>
</evidence>
<organism evidence="1 2">
    <name type="scientific">Pseudonocardia acidicola</name>
    <dbReference type="NCBI Taxonomy" id="2724939"/>
    <lineage>
        <taxon>Bacteria</taxon>
        <taxon>Bacillati</taxon>
        <taxon>Actinomycetota</taxon>
        <taxon>Actinomycetes</taxon>
        <taxon>Pseudonocardiales</taxon>
        <taxon>Pseudonocardiaceae</taxon>
        <taxon>Pseudonocardia</taxon>
    </lineage>
</organism>
<protein>
    <submittedName>
        <fullName evidence="1">Uncharacterized protein</fullName>
    </submittedName>
</protein>
<sequence length="51" mass="5659">MLRGYEVPGWLALFPRRHADSANALSDDEADGLGRALRRSSEAIRPERHAA</sequence>
<dbReference type="InterPro" id="IPR036265">
    <property type="entry name" value="HIT-like_sf"/>
</dbReference>
<evidence type="ECO:0000313" key="1">
    <source>
        <dbReference type="EMBL" id="NMH96803.1"/>
    </source>
</evidence>
<accession>A0ABX1S5E3</accession>